<protein>
    <submittedName>
        <fullName evidence="2">Uncharacterized protein</fullName>
    </submittedName>
</protein>
<sequence length="264" mass="29587">MIYLSCIGVCLLLVPLIPTLSSIAISSAHASPVYFNGPAEKRETSKVGPLTITEEDEFFGIRQVPEEVAREYNKKKTLTQVRANGVNLGEGAYIAPQAVEQKFPLLGKKQPWQCILFINKKTIRDEKTPKFFLDESDIYLDESKEKINKHNVKVGHTVIFAYYNAPVLGMQAVIPPPFLEPTSLPEDYHYWSDSDEDEPKPGPGKNVLGLKVHYEYTKLSGEEAKIWKQVAKWEEMGIPGWPQGEKAFITFRPSANTATTAKTG</sequence>
<evidence type="ECO:0000313" key="2">
    <source>
        <dbReference type="EMBL" id="KIK51746.1"/>
    </source>
</evidence>
<keyword evidence="3" id="KW-1185">Reference proteome</keyword>
<dbReference type="Proteomes" id="UP000053593">
    <property type="component" value="Unassembled WGS sequence"/>
</dbReference>
<name>A0A0D0BBJ5_9AGAR</name>
<proteinExistence type="predicted"/>
<accession>A0A0D0BBJ5</accession>
<evidence type="ECO:0000256" key="1">
    <source>
        <dbReference type="SAM" id="SignalP"/>
    </source>
</evidence>
<evidence type="ECO:0000313" key="3">
    <source>
        <dbReference type="Proteomes" id="UP000053593"/>
    </source>
</evidence>
<dbReference type="EMBL" id="KN834856">
    <property type="protein sequence ID" value="KIK51746.1"/>
    <property type="molecule type" value="Genomic_DNA"/>
</dbReference>
<dbReference type="Pfam" id="PF19287">
    <property type="entry name" value="DUF5910"/>
    <property type="match status" value="1"/>
</dbReference>
<keyword evidence="1" id="KW-0732">Signal</keyword>
<feature type="chain" id="PRO_5002207986" evidence="1">
    <location>
        <begin position="31"/>
        <end position="264"/>
    </location>
</feature>
<dbReference type="AlphaFoldDB" id="A0A0D0BBJ5"/>
<dbReference type="OrthoDB" id="2832982at2759"/>
<dbReference type="InterPro" id="IPR045564">
    <property type="entry name" value="DUF5910"/>
</dbReference>
<organism evidence="2 3">
    <name type="scientific">Collybiopsis luxurians FD-317 M1</name>
    <dbReference type="NCBI Taxonomy" id="944289"/>
    <lineage>
        <taxon>Eukaryota</taxon>
        <taxon>Fungi</taxon>
        <taxon>Dikarya</taxon>
        <taxon>Basidiomycota</taxon>
        <taxon>Agaricomycotina</taxon>
        <taxon>Agaricomycetes</taxon>
        <taxon>Agaricomycetidae</taxon>
        <taxon>Agaricales</taxon>
        <taxon>Marasmiineae</taxon>
        <taxon>Omphalotaceae</taxon>
        <taxon>Collybiopsis</taxon>
        <taxon>Collybiopsis luxurians</taxon>
    </lineage>
</organism>
<reference evidence="2 3" key="1">
    <citation type="submission" date="2014-04" db="EMBL/GenBank/DDBJ databases">
        <title>Evolutionary Origins and Diversification of the Mycorrhizal Mutualists.</title>
        <authorList>
            <consortium name="DOE Joint Genome Institute"/>
            <consortium name="Mycorrhizal Genomics Consortium"/>
            <person name="Kohler A."/>
            <person name="Kuo A."/>
            <person name="Nagy L.G."/>
            <person name="Floudas D."/>
            <person name="Copeland A."/>
            <person name="Barry K.W."/>
            <person name="Cichocki N."/>
            <person name="Veneault-Fourrey C."/>
            <person name="LaButti K."/>
            <person name="Lindquist E.A."/>
            <person name="Lipzen A."/>
            <person name="Lundell T."/>
            <person name="Morin E."/>
            <person name="Murat C."/>
            <person name="Riley R."/>
            <person name="Ohm R."/>
            <person name="Sun H."/>
            <person name="Tunlid A."/>
            <person name="Henrissat B."/>
            <person name="Grigoriev I.V."/>
            <person name="Hibbett D.S."/>
            <person name="Martin F."/>
        </authorList>
    </citation>
    <scope>NUCLEOTIDE SEQUENCE [LARGE SCALE GENOMIC DNA]</scope>
    <source>
        <strain evidence="2 3">FD-317 M1</strain>
    </source>
</reference>
<feature type="signal peptide" evidence="1">
    <location>
        <begin position="1"/>
        <end position="30"/>
    </location>
</feature>
<gene>
    <name evidence="2" type="ORF">GYMLUDRAFT_251806</name>
</gene>
<dbReference type="HOGENOM" id="CLU_1170755_0_0_1"/>